<dbReference type="RefSeq" id="WP_090549303.1">
    <property type="nucleotide sequence ID" value="NZ_FNFP01000001.1"/>
</dbReference>
<keyword evidence="7" id="KW-1185">Reference proteome</keyword>
<evidence type="ECO:0000256" key="2">
    <source>
        <dbReference type="ARBA" id="ARBA00009320"/>
    </source>
</evidence>
<dbReference type="AlphaFoldDB" id="A0A1G8XQD3"/>
<evidence type="ECO:0000313" key="7">
    <source>
        <dbReference type="Proteomes" id="UP000198718"/>
    </source>
</evidence>
<comment type="cofactor">
    <cofactor evidence="1 5">
        <name>pyridoxal 5'-phosphate</name>
        <dbReference type="ChEBI" id="CHEBI:597326"/>
    </cofactor>
</comment>
<proteinExistence type="inferred from homology"/>
<dbReference type="CDD" id="cd00449">
    <property type="entry name" value="PLPDE_IV"/>
    <property type="match status" value="1"/>
</dbReference>
<dbReference type="InterPro" id="IPR001544">
    <property type="entry name" value="Aminotrans_IV"/>
</dbReference>
<gene>
    <name evidence="6" type="ORF">SAMN05660472_00295</name>
</gene>
<dbReference type="Proteomes" id="UP000198718">
    <property type="component" value="Unassembled WGS sequence"/>
</dbReference>
<accession>A0A1G8XQD3</accession>
<evidence type="ECO:0000256" key="1">
    <source>
        <dbReference type="ARBA" id="ARBA00001933"/>
    </source>
</evidence>
<dbReference type="FunFam" id="3.20.10.10:FF:000002">
    <property type="entry name" value="D-alanine aminotransferase"/>
    <property type="match status" value="1"/>
</dbReference>
<dbReference type="GO" id="GO:0046394">
    <property type="term" value="P:carboxylic acid biosynthetic process"/>
    <property type="evidence" value="ECO:0007669"/>
    <property type="project" value="UniProtKB-ARBA"/>
</dbReference>
<sequence>MKGSQKEIHKNYFIKNGSVLSVNKFSADDITKTTSIYEVIRIIQGVPLFLEEHLDRLNQSFRLLNYNFYIDPKDLEKEIYRLVEVNQCYAYNIKVIVNNLETPSPNIYLFFIASNYPHEEQYKKGVSAILYTAERENPNAKVVLKDFRSRVDEKIKSANAFEAILVNQHQQITEGSRSNIFLVKDSILYTAPAEKVLKGVTRNRIIDLSKKIGLAVVEAPITVDFLKECDGIFMTGTSPKVLPIALVDHLPYGSATNSTIVKIRSGYDDLIDDYIKKRS</sequence>
<dbReference type="PANTHER" id="PTHR42743:SF11">
    <property type="entry name" value="AMINODEOXYCHORISMATE LYASE"/>
    <property type="match status" value="1"/>
</dbReference>
<evidence type="ECO:0000256" key="3">
    <source>
        <dbReference type="ARBA" id="ARBA00022898"/>
    </source>
</evidence>
<keyword evidence="6" id="KW-0032">Aminotransferase</keyword>
<dbReference type="GO" id="GO:0008483">
    <property type="term" value="F:transaminase activity"/>
    <property type="evidence" value="ECO:0007669"/>
    <property type="project" value="UniProtKB-KW"/>
</dbReference>
<keyword evidence="3 5" id="KW-0663">Pyridoxal phosphate</keyword>
<dbReference type="Pfam" id="PF01063">
    <property type="entry name" value="Aminotran_4"/>
    <property type="match status" value="1"/>
</dbReference>
<dbReference type="InterPro" id="IPR043131">
    <property type="entry name" value="BCAT-like_N"/>
</dbReference>
<dbReference type="GO" id="GO:0008652">
    <property type="term" value="P:amino acid biosynthetic process"/>
    <property type="evidence" value="ECO:0007669"/>
    <property type="project" value="UniProtKB-ARBA"/>
</dbReference>
<dbReference type="Gene3D" id="3.30.470.10">
    <property type="match status" value="1"/>
</dbReference>
<dbReference type="EMBL" id="FNFP01000001">
    <property type="protein sequence ID" value="SDJ92687.1"/>
    <property type="molecule type" value="Genomic_DNA"/>
</dbReference>
<dbReference type="STRING" id="393762.SAMN05660472_00295"/>
<dbReference type="InterPro" id="IPR050571">
    <property type="entry name" value="Class-IV_PLP-Dep_Aminotrnsfr"/>
</dbReference>
<dbReference type="InterPro" id="IPR043132">
    <property type="entry name" value="BCAT-like_C"/>
</dbReference>
<name>A0A1G8XQD3_9FIRM</name>
<dbReference type="PROSITE" id="PS00770">
    <property type="entry name" value="AA_TRANSFER_CLASS_4"/>
    <property type="match status" value="1"/>
</dbReference>
<dbReference type="PANTHER" id="PTHR42743">
    <property type="entry name" value="AMINO-ACID AMINOTRANSFERASE"/>
    <property type="match status" value="1"/>
</dbReference>
<evidence type="ECO:0000256" key="4">
    <source>
        <dbReference type="RuleBase" id="RU004106"/>
    </source>
</evidence>
<organism evidence="6 7">
    <name type="scientific">Natronincola ferrireducens</name>
    <dbReference type="NCBI Taxonomy" id="393762"/>
    <lineage>
        <taxon>Bacteria</taxon>
        <taxon>Bacillati</taxon>
        <taxon>Bacillota</taxon>
        <taxon>Clostridia</taxon>
        <taxon>Peptostreptococcales</taxon>
        <taxon>Natronincolaceae</taxon>
        <taxon>Natronincola</taxon>
    </lineage>
</organism>
<dbReference type="OrthoDB" id="9805628at2"/>
<dbReference type="Gene3D" id="3.20.10.10">
    <property type="entry name" value="D-amino Acid Aminotransferase, subunit A, domain 2"/>
    <property type="match status" value="1"/>
</dbReference>
<dbReference type="GO" id="GO:0005829">
    <property type="term" value="C:cytosol"/>
    <property type="evidence" value="ECO:0007669"/>
    <property type="project" value="TreeGrafter"/>
</dbReference>
<protein>
    <submittedName>
        <fullName evidence="6">Branched-chain amino acid aminotransferase</fullName>
    </submittedName>
</protein>
<dbReference type="InterPro" id="IPR018300">
    <property type="entry name" value="Aminotrans_IV_CS"/>
</dbReference>
<reference evidence="6 7" key="1">
    <citation type="submission" date="2016-10" db="EMBL/GenBank/DDBJ databases">
        <authorList>
            <person name="de Groot N.N."/>
        </authorList>
    </citation>
    <scope>NUCLEOTIDE SEQUENCE [LARGE SCALE GENOMIC DNA]</scope>
    <source>
        <strain evidence="6 7">DSM 18346</strain>
    </source>
</reference>
<dbReference type="SUPFAM" id="SSF56752">
    <property type="entry name" value="D-aminoacid aminotransferase-like PLP-dependent enzymes"/>
    <property type="match status" value="1"/>
</dbReference>
<comment type="similarity">
    <text evidence="2 4">Belongs to the class-IV pyridoxal-phosphate-dependent aminotransferase family.</text>
</comment>
<keyword evidence="6" id="KW-0808">Transferase</keyword>
<evidence type="ECO:0000256" key="5">
    <source>
        <dbReference type="RuleBase" id="RU004516"/>
    </source>
</evidence>
<dbReference type="InterPro" id="IPR036038">
    <property type="entry name" value="Aminotransferase-like"/>
</dbReference>
<evidence type="ECO:0000313" key="6">
    <source>
        <dbReference type="EMBL" id="SDJ92687.1"/>
    </source>
</evidence>